<protein>
    <submittedName>
        <fullName evidence="1">Uncharacterized protein</fullName>
    </submittedName>
</protein>
<accession>A0A2S8FE58</accession>
<dbReference type="Proteomes" id="UP000238322">
    <property type="component" value="Unassembled WGS sequence"/>
</dbReference>
<organism evidence="1 2">
    <name type="scientific">Blastopirellula marina</name>
    <dbReference type="NCBI Taxonomy" id="124"/>
    <lineage>
        <taxon>Bacteria</taxon>
        <taxon>Pseudomonadati</taxon>
        <taxon>Planctomycetota</taxon>
        <taxon>Planctomycetia</taxon>
        <taxon>Pirellulales</taxon>
        <taxon>Pirellulaceae</taxon>
        <taxon>Blastopirellula</taxon>
    </lineage>
</organism>
<evidence type="ECO:0000313" key="1">
    <source>
        <dbReference type="EMBL" id="PQO30214.1"/>
    </source>
</evidence>
<name>A0A2S8FE58_9BACT</name>
<gene>
    <name evidence="1" type="ORF">C5Y83_22830</name>
</gene>
<dbReference type="AlphaFoldDB" id="A0A2S8FE58"/>
<comment type="caution">
    <text evidence="1">The sequence shown here is derived from an EMBL/GenBank/DDBJ whole genome shotgun (WGS) entry which is preliminary data.</text>
</comment>
<sequence length="96" mass="11252">MTTLYFVCGGPGYAQALREHIKTYRDKIQKWVRGKGVRGVVFHDQQVCFEPTGEWSLAGMTMILSTAQVNQRRNREFQMFEEHHLKGLPNRQLKNR</sequence>
<proteinExistence type="predicted"/>
<dbReference type="EMBL" id="PUHY01000014">
    <property type="protein sequence ID" value="PQO30214.1"/>
    <property type="molecule type" value="Genomic_DNA"/>
</dbReference>
<reference evidence="1 2" key="1">
    <citation type="submission" date="2018-02" db="EMBL/GenBank/DDBJ databases">
        <title>Comparative genomes isolates from brazilian mangrove.</title>
        <authorList>
            <person name="Araujo J.E."/>
            <person name="Taketani R.G."/>
            <person name="Silva M.C.P."/>
            <person name="Loureco M.V."/>
            <person name="Andreote F.D."/>
        </authorList>
    </citation>
    <scope>NUCLEOTIDE SEQUENCE [LARGE SCALE GENOMIC DNA]</scope>
    <source>
        <strain evidence="1 2">Hex-1 MGV</strain>
    </source>
</reference>
<evidence type="ECO:0000313" key="2">
    <source>
        <dbReference type="Proteomes" id="UP000238322"/>
    </source>
</evidence>